<dbReference type="Proteomes" id="UP000073816">
    <property type="component" value="Chromosome"/>
</dbReference>
<evidence type="ECO:0000256" key="1">
    <source>
        <dbReference type="ARBA" id="ARBA00009820"/>
    </source>
</evidence>
<evidence type="ECO:0000313" key="4">
    <source>
        <dbReference type="Proteomes" id="UP000073816"/>
    </source>
</evidence>
<reference evidence="3 4" key="2">
    <citation type="journal article" date="2016" name="Genome Announc.">
        <title>Complete Genome Sequence of Algoriphagus sp. Strain M8-2, Isolated from a Brackish Lake.</title>
        <authorList>
            <person name="Muraguchi Y."/>
            <person name="Kushimoto K."/>
            <person name="Ohtsubo Y."/>
            <person name="Suzuki T."/>
            <person name="Dohra H."/>
            <person name="Kimbara K."/>
            <person name="Shintani M."/>
        </authorList>
    </citation>
    <scope>NUCLEOTIDE SEQUENCE [LARGE SCALE GENOMIC DNA]</scope>
    <source>
        <strain evidence="3 4">M8-2</strain>
    </source>
</reference>
<dbReference type="EMBL" id="CP012836">
    <property type="protein sequence ID" value="AMQ56529.1"/>
    <property type="molecule type" value="Genomic_DNA"/>
</dbReference>
<evidence type="ECO:0000256" key="2">
    <source>
        <dbReference type="SAM" id="MobiDB-lite"/>
    </source>
</evidence>
<feature type="region of interest" description="Disordered" evidence="2">
    <location>
        <begin position="1"/>
        <end position="27"/>
    </location>
</feature>
<dbReference type="SUPFAM" id="SSF82171">
    <property type="entry name" value="DPP6 N-terminal domain-like"/>
    <property type="match status" value="1"/>
</dbReference>
<dbReference type="KEGG" id="alm:AO498_08875"/>
<dbReference type="PANTHER" id="PTHR36842">
    <property type="entry name" value="PROTEIN TOLB HOMOLOG"/>
    <property type="match status" value="1"/>
</dbReference>
<protein>
    <submittedName>
        <fullName evidence="3">Transporter</fullName>
    </submittedName>
</protein>
<feature type="compositionally biased region" description="Polar residues" evidence="2">
    <location>
        <begin position="1"/>
        <end position="18"/>
    </location>
</feature>
<dbReference type="InterPro" id="IPR011659">
    <property type="entry name" value="WD40"/>
</dbReference>
<dbReference type="InterPro" id="IPR011042">
    <property type="entry name" value="6-blade_b-propeller_TolB-like"/>
</dbReference>
<organism evidence="3 4">
    <name type="scientific">Algoriphagus sanaruensis</name>
    <dbReference type="NCBI Taxonomy" id="1727163"/>
    <lineage>
        <taxon>Bacteria</taxon>
        <taxon>Pseudomonadati</taxon>
        <taxon>Bacteroidota</taxon>
        <taxon>Cytophagia</taxon>
        <taxon>Cytophagales</taxon>
        <taxon>Cyclobacteriaceae</taxon>
        <taxon>Algoriphagus</taxon>
    </lineage>
</organism>
<dbReference type="Gene3D" id="2.120.10.30">
    <property type="entry name" value="TolB, C-terminal domain"/>
    <property type="match status" value="1"/>
</dbReference>
<dbReference type="Pfam" id="PF07676">
    <property type="entry name" value="PD40"/>
    <property type="match status" value="4"/>
</dbReference>
<dbReference type="AlphaFoldDB" id="A0A142EN24"/>
<proteinExistence type="inferred from homology"/>
<accession>A0A142EN24</accession>
<reference evidence="4" key="1">
    <citation type="submission" date="2015-09" db="EMBL/GenBank/DDBJ databases">
        <title>Complete sequence of Algoriphagus sp. M8-2.</title>
        <authorList>
            <person name="Shintani M."/>
        </authorList>
    </citation>
    <scope>NUCLEOTIDE SEQUENCE [LARGE SCALE GENOMIC DNA]</scope>
    <source>
        <strain evidence="4">M8-2</strain>
    </source>
</reference>
<dbReference type="PATRIC" id="fig|1727163.4.peg.1854"/>
<sequence>MLEKTSQGWKLVGQSNHQHAAPDSKKDTTSFIHTVDITTGRLETLATLRKHVEAPNWHPDNYLILNSLGKIYTFDLASKEMKLLDTGFATACNNDHGISPDKKWLAISHNDKTDPSPKPYKSVIYILPISGGEPRRITSEVVSYWHGWSPDGKTLAYTGERNGNYDIYTISTQGGKEKRLTTAEGLDDGPDYSPDGKYIYINSFRTGHMQLWRMDTNGKNPEQLTFDEYSNWFPHPSPDGRWIAYISYMQNQEQGHPFGKEVKIRLMNLETREIKDLTPVFFGGQGSFNVPSWSPDSQKLAFVSYAIN</sequence>
<dbReference type="STRING" id="1727163.AO498_08875"/>
<name>A0A142EN24_9BACT</name>
<dbReference type="PANTHER" id="PTHR36842:SF1">
    <property type="entry name" value="PROTEIN TOLB"/>
    <property type="match status" value="1"/>
</dbReference>
<comment type="similarity">
    <text evidence="1">Belongs to the TolB family.</text>
</comment>
<gene>
    <name evidence="3" type="ORF">AO498_08875</name>
</gene>
<keyword evidence="4" id="KW-1185">Reference proteome</keyword>
<evidence type="ECO:0000313" key="3">
    <source>
        <dbReference type="EMBL" id="AMQ56529.1"/>
    </source>
</evidence>